<gene>
    <name evidence="1" type="ORF">DXA50_00155</name>
</gene>
<accession>A0A413ITV5</accession>
<proteinExistence type="predicted"/>
<evidence type="ECO:0008006" key="3">
    <source>
        <dbReference type="Google" id="ProtNLM"/>
    </source>
</evidence>
<dbReference type="EMBL" id="QSCR01000001">
    <property type="protein sequence ID" value="RGY21300.1"/>
    <property type="molecule type" value="Genomic_DNA"/>
</dbReference>
<dbReference type="Proteomes" id="UP000286063">
    <property type="component" value="Unassembled WGS sequence"/>
</dbReference>
<organism evidence="1 2">
    <name type="scientific">Butyricimonas virosa</name>
    <dbReference type="NCBI Taxonomy" id="544645"/>
    <lineage>
        <taxon>Bacteria</taxon>
        <taxon>Pseudomonadati</taxon>
        <taxon>Bacteroidota</taxon>
        <taxon>Bacteroidia</taxon>
        <taxon>Bacteroidales</taxon>
        <taxon>Odoribacteraceae</taxon>
        <taxon>Butyricimonas</taxon>
    </lineage>
</organism>
<reference evidence="1 2" key="1">
    <citation type="submission" date="2018-08" db="EMBL/GenBank/DDBJ databases">
        <title>A genome reference for cultivated species of the human gut microbiota.</title>
        <authorList>
            <person name="Zou Y."/>
            <person name="Xue W."/>
            <person name="Luo G."/>
        </authorList>
    </citation>
    <scope>NUCLEOTIDE SEQUENCE [LARGE SCALE GENOMIC DNA]</scope>
    <source>
        <strain evidence="1 2">OF02-7</strain>
    </source>
</reference>
<evidence type="ECO:0000313" key="2">
    <source>
        <dbReference type="Proteomes" id="UP000286063"/>
    </source>
</evidence>
<name>A0A413ITV5_9BACT</name>
<dbReference type="AlphaFoldDB" id="A0A413ITV5"/>
<sequence length="65" mass="7322">MILERAKILETLKTKHMKKGDKVTTTHVEGIFTFKGIDKKDGLAIIKQPRGSMMKVPVSSLRKVL</sequence>
<evidence type="ECO:0000313" key="1">
    <source>
        <dbReference type="EMBL" id="RGY21300.1"/>
    </source>
</evidence>
<comment type="caution">
    <text evidence="1">The sequence shown here is derived from an EMBL/GenBank/DDBJ whole genome shotgun (WGS) entry which is preliminary data.</text>
</comment>
<protein>
    <recommendedName>
        <fullName evidence="3">Preprotein translocase subunit YajC</fullName>
    </recommendedName>
</protein>